<proteinExistence type="predicted"/>
<gene>
    <name evidence="2" type="ORF">PLICRDRAFT_119393</name>
</gene>
<keyword evidence="3" id="KW-1185">Reference proteome</keyword>
<dbReference type="Proteomes" id="UP000053263">
    <property type="component" value="Unassembled WGS sequence"/>
</dbReference>
<accession>A0A0C9SQ92</accession>
<name>A0A0C9SQ92_PLICR</name>
<evidence type="ECO:0000256" key="1">
    <source>
        <dbReference type="SAM" id="MobiDB-lite"/>
    </source>
</evidence>
<feature type="non-terminal residue" evidence="2">
    <location>
        <position position="1"/>
    </location>
</feature>
<evidence type="ECO:0000313" key="3">
    <source>
        <dbReference type="Proteomes" id="UP000053263"/>
    </source>
</evidence>
<feature type="region of interest" description="Disordered" evidence="1">
    <location>
        <begin position="110"/>
        <end position="133"/>
    </location>
</feature>
<organism evidence="2 3">
    <name type="scientific">Plicaturopsis crispa FD-325 SS-3</name>
    <dbReference type="NCBI Taxonomy" id="944288"/>
    <lineage>
        <taxon>Eukaryota</taxon>
        <taxon>Fungi</taxon>
        <taxon>Dikarya</taxon>
        <taxon>Basidiomycota</taxon>
        <taxon>Agaricomycotina</taxon>
        <taxon>Agaricomycetes</taxon>
        <taxon>Agaricomycetidae</taxon>
        <taxon>Amylocorticiales</taxon>
        <taxon>Amylocorticiaceae</taxon>
        <taxon>Plicatura</taxon>
        <taxon>Plicaturopsis crispa</taxon>
    </lineage>
</organism>
<dbReference type="AlphaFoldDB" id="A0A0C9SQ92"/>
<evidence type="ECO:0000313" key="2">
    <source>
        <dbReference type="EMBL" id="KII83482.1"/>
    </source>
</evidence>
<dbReference type="HOGENOM" id="CLU_004552_5_0_1"/>
<reference evidence="2 3" key="1">
    <citation type="submission" date="2014-06" db="EMBL/GenBank/DDBJ databases">
        <title>Evolutionary Origins and Diversification of the Mycorrhizal Mutualists.</title>
        <authorList>
            <consortium name="DOE Joint Genome Institute"/>
            <consortium name="Mycorrhizal Genomics Consortium"/>
            <person name="Kohler A."/>
            <person name="Kuo A."/>
            <person name="Nagy L.G."/>
            <person name="Floudas D."/>
            <person name="Copeland A."/>
            <person name="Barry K.W."/>
            <person name="Cichocki N."/>
            <person name="Veneault-Fourrey C."/>
            <person name="LaButti K."/>
            <person name="Lindquist E.A."/>
            <person name="Lipzen A."/>
            <person name="Lundell T."/>
            <person name="Morin E."/>
            <person name="Murat C."/>
            <person name="Riley R."/>
            <person name="Ohm R."/>
            <person name="Sun H."/>
            <person name="Tunlid A."/>
            <person name="Henrissat B."/>
            <person name="Grigoriev I.V."/>
            <person name="Hibbett D.S."/>
            <person name="Martin F."/>
        </authorList>
    </citation>
    <scope>NUCLEOTIDE SEQUENCE [LARGE SCALE GENOMIC DNA]</scope>
    <source>
        <strain evidence="2 3">FD-325 SS-3</strain>
    </source>
</reference>
<dbReference type="EMBL" id="KN832577">
    <property type="protein sequence ID" value="KII83482.1"/>
    <property type="molecule type" value="Genomic_DNA"/>
</dbReference>
<dbReference type="OrthoDB" id="3200967at2759"/>
<protein>
    <submittedName>
        <fullName evidence="2">Uncharacterized protein</fullName>
    </submittedName>
</protein>
<sequence>LFPCAPSAPSLAVDLQLLEFVQNLFVRMPPNTTAWCDTLEAFLGNRGYKLTTRDSIRRRFGNALQWYGCLVNQTRLAVDGALEKERETMLAKEKNSGRVSGAGTSMSLRRVLNNDSAGTTRTTKRRDRKGARPSEYLRKRCPLCFGGKQCHDEDAV</sequence>